<keyword evidence="2" id="KW-0645">Protease</keyword>
<protein>
    <submittedName>
        <fullName evidence="5">Phage capsid and scaffold</fullName>
    </submittedName>
</protein>
<dbReference type="AlphaFoldDB" id="A0A4P8ILU0"/>
<feature type="domain" description="Prohead serine protease" evidence="4">
    <location>
        <begin position="1"/>
        <end position="99"/>
    </location>
</feature>
<evidence type="ECO:0000313" key="5">
    <source>
        <dbReference type="EMBL" id="QCP36139.1"/>
    </source>
</evidence>
<proteinExistence type="predicted"/>
<evidence type="ECO:0000256" key="1">
    <source>
        <dbReference type="ARBA" id="ARBA00022612"/>
    </source>
</evidence>
<evidence type="ECO:0000256" key="2">
    <source>
        <dbReference type="ARBA" id="ARBA00022670"/>
    </source>
</evidence>
<keyword evidence="6" id="KW-1185">Reference proteome</keyword>
<dbReference type="GO" id="GO:0008233">
    <property type="term" value="F:peptidase activity"/>
    <property type="evidence" value="ECO:0007669"/>
    <property type="project" value="UniProtKB-KW"/>
</dbReference>
<dbReference type="EMBL" id="CP040058">
    <property type="protein sequence ID" value="QCP36139.1"/>
    <property type="molecule type" value="Genomic_DNA"/>
</dbReference>
<accession>A0A4P8ILU0</accession>
<dbReference type="Proteomes" id="UP000298653">
    <property type="component" value="Chromosome"/>
</dbReference>
<gene>
    <name evidence="5" type="ORF">AR1Y2_2685</name>
</gene>
<evidence type="ECO:0000259" key="4">
    <source>
        <dbReference type="Pfam" id="PF04586"/>
    </source>
</evidence>
<dbReference type="Pfam" id="PF04586">
    <property type="entry name" value="Peptidase_S78"/>
    <property type="match status" value="1"/>
</dbReference>
<sequence>MNHDHSRRLGSTKENIKLFEDNIGLRAIAEITDAEIVEKAKEKKLRGWSFGFVEKKASEEEMKTGLKRRYVEDLDLKEVSLIDERKLPCYVGTSIYLRSEGEEVIEERAEETEAVYEDLRAGEKLDLSSYKNRIKNLGGKIKE</sequence>
<organism evidence="5 6">
    <name type="scientific">Anaerostipes rhamnosivorans</name>
    <dbReference type="NCBI Taxonomy" id="1229621"/>
    <lineage>
        <taxon>Bacteria</taxon>
        <taxon>Bacillati</taxon>
        <taxon>Bacillota</taxon>
        <taxon>Clostridia</taxon>
        <taxon>Lachnospirales</taxon>
        <taxon>Lachnospiraceae</taxon>
        <taxon>Anaerostipes</taxon>
    </lineage>
</organism>
<reference evidence="5 6" key="1">
    <citation type="submission" date="2019-05" db="EMBL/GenBank/DDBJ databases">
        <title>Complete genome sequencing of Anaerostipes rhamnosivorans.</title>
        <authorList>
            <person name="Bui T.P.N."/>
            <person name="de Vos W.M."/>
        </authorList>
    </citation>
    <scope>NUCLEOTIDE SEQUENCE [LARGE SCALE GENOMIC DNA]</scope>
    <source>
        <strain evidence="5 6">1y2</strain>
    </source>
</reference>
<dbReference type="InterPro" id="IPR054613">
    <property type="entry name" value="Peptidase_S78_dom"/>
</dbReference>
<evidence type="ECO:0000256" key="3">
    <source>
        <dbReference type="ARBA" id="ARBA00022801"/>
    </source>
</evidence>
<evidence type="ECO:0000313" key="6">
    <source>
        <dbReference type="Proteomes" id="UP000298653"/>
    </source>
</evidence>
<dbReference type="GO" id="GO:0006508">
    <property type="term" value="P:proteolysis"/>
    <property type="evidence" value="ECO:0007669"/>
    <property type="project" value="UniProtKB-KW"/>
</dbReference>
<keyword evidence="3" id="KW-0378">Hydrolase</keyword>
<dbReference type="KEGG" id="arf:AR1Y2_2685"/>
<name>A0A4P8ILU0_9FIRM</name>
<keyword evidence="1" id="KW-1188">Viral release from host cell</keyword>